<evidence type="ECO:0008006" key="3">
    <source>
        <dbReference type="Google" id="ProtNLM"/>
    </source>
</evidence>
<evidence type="ECO:0000313" key="1">
    <source>
        <dbReference type="EMBL" id="SFL73527.1"/>
    </source>
</evidence>
<name>A0A1I4K4L8_9BURK</name>
<keyword evidence="2" id="KW-1185">Reference proteome</keyword>
<gene>
    <name evidence="1" type="ORF">SAMN02982985_01278</name>
</gene>
<accession>A0A1I4K4L8</accession>
<dbReference type="EMBL" id="FOTW01000007">
    <property type="protein sequence ID" value="SFL73527.1"/>
    <property type="molecule type" value="Genomic_DNA"/>
</dbReference>
<dbReference type="Proteomes" id="UP000199470">
    <property type="component" value="Unassembled WGS sequence"/>
</dbReference>
<protein>
    <recommendedName>
        <fullName evidence="3">Preprotein translocase subunit SecD</fullName>
    </recommendedName>
</protein>
<evidence type="ECO:0000313" key="2">
    <source>
        <dbReference type="Proteomes" id="UP000199470"/>
    </source>
</evidence>
<organism evidence="1 2">
    <name type="scientific">Rugamonas rubra</name>
    <dbReference type="NCBI Taxonomy" id="758825"/>
    <lineage>
        <taxon>Bacteria</taxon>
        <taxon>Pseudomonadati</taxon>
        <taxon>Pseudomonadota</taxon>
        <taxon>Betaproteobacteria</taxon>
        <taxon>Burkholderiales</taxon>
        <taxon>Oxalobacteraceae</taxon>
        <taxon>Telluria group</taxon>
        <taxon>Rugamonas</taxon>
    </lineage>
</organism>
<sequence length="92" mass="9701">MRTMRAEDVLPDDINSGEFKGMTIRKGTVAAFLANARTWLDANAAPDATATAGARIVEALPALGALGLFEILHIADPRLRAFVEQHGAAAAE</sequence>
<dbReference type="AlphaFoldDB" id="A0A1I4K4L8"/>
<reference evidence="1 2" key="1">
    <citation type="submission" date="2016-10" db="EMBL/GenBank/DDBJ databases">
        <authorList>
            <person name="de Groot N.N."/>
        </authorList>
    </citation>
    <scope>NUCLEOTIDE SEQUENCE [LARGE SCALE GENOMIC DNA]</scope>
    <source>
        <strain evidence="1 2">ATCC 43154</strain>
    </source>
</reference>
<proteinExistence type="predicted"/>